<evidence type="ECO:0000313" key="2">
    <source>
        <dbReference type="Proteomes" id="UP001234787"/>
    </source>
</evidence>
<reference evidence="1" key="1">
    <citation type="submission" date="2022-12" db="EMBL/GenBank/DDBJ databases">
        <title>Chromosome-Level Genome Assembly of Japanese Cedar (Cryptomeriajaponica D. Don).</title>
        <authorList>
            <person name="Fujino T."/>
            <person name="Yamaguchi K."/>
            <person name="Yokoyama T."/>
            <person name="Hamanaka T."/>
            <person name="Harazono Y."/>
            <person name="Kamada H."/>
            <person name="Kobayashi W."/>
            <person name="Ujino-Ihara T."/>
            <person name="Uchiyama K."/>
            <person name="Matsumoto A."/>
            <person name="Izuno A."/>
            <person name="Tsumura Y."/>
            <person name="Toyoda A."/>
            <person name="Shigenobu S."/>
            <person name="Moriguchi Y."/>
            <person name="Ueno S."/>
            <person name="Kasahara M."/>
        </authorList>
    </citation>
    <scope>NUCLEOTIDE SEQUENCE</scope>
</reference>
<comment type="caution">
    <text evidence="1">The sequence shown here is derived from an EMBL/GenBank/DDBJ whole genome shotgun (WGS) entry which is preliminary data.</text>
</comment>
<evidence type="ECO:0000313" key="1">
    <source>
        <dbReference type="EMBL" id="GLJ56508.1"/>
    </source>
</evidence>
<gene>
    <name evidence="1" type="ORF">SUGI_1226520</name>
</gene>
<proteinExistence type="predicted"/>
<sequence>MDPPRPEDPTSTAAVRIRFLPSLERRAAKQGCPDNYSLVSSLCITRIGWMDGWNGRTGREEIFEAGRNWTGGVLPQPLFLDGTRKEGNGWMDGGKVGPHPIASAYSIYSLPPGEACVTSASPPLGSIIRLGHMTGKVTRVGGESRDRTISPLIPYGDRGQLEVRVGRDYSSASDPGGCAVGMLRIESSPIILLFLGETTLVLQE</sequence>
<name>A0AAD3NP23_CRYJA</name>
<keyword evidence="2" id="KW-1185">Reference proteome</keyword>
<organism evidence="1 2">
    <name type="scientific">Cryptomeria japonica</name>
    <name type="common">Japanese cedar</name>
    <name type="synonym">Cupressus japonica</name>
    <dbReference type="NCBI Taxonomy" id="3369"/>
    <lineage>
        <taxon>Eukaryota</taxon>
        <taxon>Viridiplantae</taxon>
        <taxon>Streptophyta</taxon>
        <taxon>Embryophyta</taxon>
        <taxon>Tracheophyta</taxon>
        <taxon>Spermatophyta</taxon>
        <taxon>Pinopsida</taxon>
        <taxon>Pinidae</taxon>
        <taxon>Conifers II</taxon>
        <taxon>Cupressales</taxon>
        <taxon>Cupressaceae</taxon>
        <taxon>Cryptomeria</taxon>
    </lineage>
</organism>
<dbReference type="EMBL" id="BSEH01000022">
    <property type="protein sequence ID" value="GLJ56508.1"/>
    <property type="molecule type" value="Genomic_DNA"/>
</dbReference>
<dbReference type="AlphaFoldDB" id="A0AAD3NP23"/>
<accession>A0AAD3NP23</accession>
<protein>
    <submittedName>
        <fullName evidence="1">Uncharacterized protein</fullName>
    </submittedName>
</protein>
<dbReference type="Proteomes" id="UP001234787">
    <property type="component" value="Unassembled WGS sequence"/>
</dbReference>